<dbReference type="GO" id="GO:0016887">
    <property type="term" value="F:ATP hydrolysis activity"/>
    <property type="evidence" value="ECO:0007669"/>
    <property type="project" value="InterPro"/>
</dbReference>
<dbReference type="InterPro" id="IPR027417">
    <property type="entry name" value="P-loop_NTPase"/>
</dbReference>
<dbReference type="InterPro" id="IPR003593">
    <property type="entry name" value="AAA+_ATPase"/>
</dbReference>
<sequence>MKKKQIINLIKYYSENNDIGFKKEAFNIANSFEKNGDTQLAQYIMSLMSDTNVFTPQMQNQKYEYIKKMNISNKSLPLPEVIKEDVIGIVNAIGHNAGISKFLFEGEPGTGKTETVKQISRILNRELFYVDFDSLIDSKLGQTSKNVSNLFNELNTITYPQNVIILFDEIDGLAMNRINERDIREMGRATTSLLKGLDSVNENLVIIGTTNLFKDFDKALVRRFDATINFNRYEKQDLIEIAMFIAEELLNVFKFAGRNKRLLKKILETSDKLPYPGDLNNLLKTSFAFSNPNNEFDYLKKIFINILGKENLTLDFLKDNRYTMREIELLTGISKSQVARELKGDNTYE</sequence>
<evidence type="ECO:0000256" key="3">
    <source>
        <dbReference type="ARBA" id="ARBA00022840"/>
    </source>
</evidence>
<dbReference type="InterPro" id="IPR050221">
    <property type="entry name" value="26S_Proteasome_ATPase"/>
</dbReference>
<dbReference type="PANTHER" id="PTHR23073">
    <property type="entry name" value="26S PROTEASOME REGULATORY SUBUNIT"/>
    <property type="match status" value="1"/>
</dbReference>
<reference evidence="5" key="1">
    <citation type="submission" date="2016-05" db="EMBL/GenBank/DDBJ databases">
        <title>Clue for the horizontal gene transfer of serine-aspartate repeat gene from a novel composite staphylococcal cassette chromosome of Staphylococcus haemolyticus.</title>
        <authorList>
            <person name="Wu Z."/>
            <person name="Xue H."/>
            <person name="Zhao X."/>
        </authorList>
    </citation>
    <scope>NUCLEOTIDE SEQUENCE</scope>
    <source>
        <strain evidence="5">BC05211</strain>
    </source>
</reference>
<dbReference type="InterPro" id="IPR003959">
    <property type="entry name" value="ATPase_AAA_core"/>
</dbReference>
<dbReference type="GO" id="GO:0005524">
    <property type="term" value="F:ATP binding"/>
    <property type="evidence" value="ECO:0007669"/>
    <property type="project" value="UniProtKB-KW"/>
</dbReference>
<dbReference type="Pfam" id="PF00004">
    <property type="entry name" value="AAA"/>
    <property type="match status" value="1"/>
</dbReference>
<keyword evidence="3" id="KW-0067">ATP-binding</keyword>
<evidence type="ECO:0000259" key="4">
    <source>
        <dbReference type="SMART" id="SM00382"/>
    </source>
</evidence>
<dbReference type="SMART" id="SM00382">
    <property type="entry name" value="AAA"/>
    <property type="match status" value="1"/>
</dbReference>
<dbReference type="Gene3D" id="3.40.50.300">
    <property type="entry name" value="P-loop containing nucleotide triphosphate hydrolases"/>
    <property type="match status" value="1"/>
</dbReference>
<name>A0A1B1UYD9_STAHA</name>
<dbReference type="SUPFAM" id="SSF52540">
    <property type="entry name" value="P-loop containing nucleoside triphosphate hydrolases"/>
    <property type="match status" value="1"/>
</dbReference>
<dbReference type="RefSeq" id="WP_002477389.1">
    <property type="nucleotide sequence ID" value="NZ_CP090475.1"/>
</dbReference>
<proteinExistence type="inferred from homology"/>
<accession>A0A1B1UYD9</accession>
<dbReference type="CDD" id="cd19481">
    <property type="entry name" value="RecA-like_protease"/>
    <property type="match status" value="1"/>
</dbReference>
<feature type="domain" description="AAA+ ATPase" evidence="4">
    <location>
        <begin position="98"/>
        <end position="234"/>
    </location>
</feature>
<evidence type="ECO:0000256" key="1">
    <source>
        <dbReference type="ARBA" id="ARBA00006914"/>
    </source>
</evidence>
<protein>
    <submittedName>
        <fullName evidence="5">AAA superfamily ATPase</fullName>
    </submittedName>
</protein>
<evidence type="ECO:0000313" key="5">
    <source>
        <dbReference type="EMBL" id="ANW08110.1"/>
    </source>
</evidence>
<organism evidence="5">
    <name type="scientific">Staphylococcus haemolyticus</name>
    <dbReference type="NCBI Taxonomy" id="1283"/>
    <lineage>
        <taxon>Bacteria</taxon>
        <taxon>Bacillati</taxon>
        <taxon>Bacillota</taxon>
        <taxon>Bacilli</taxon>
        <taxon>Bacillales</taxon>
        <taxon>Staphylococcaceae</taxon>
        <taxon>Staphylococcus</taxon>
    </lineage>
</organism>
<comment type="similarity">
    <text evidence="1">Belongs to the AAA ATPase family.</text>
</comment>
<keyword evidence="2" id="KW-0547">Nucleotide-binding</keyword>
<dbReference type="AlphaFoldDB" id="A0A1B1UYD9"/>
<evidence type="ECO:0000256" key="2">
    <source>
        <dbReference type="ARBA" id="ARBA00022741"/>
    </source>
</evidence>
<dbReference type="EMBL" id="KX181861">
    <property type="protein sequence ID" value="ANW08110.1"/>
    <property type="molecule type" value="Genomic_DNA"/>
</dbReference>